<evidence type="ECO:0000313" key="2">
    <source>
        <dbReference type="Proteomes" id="UP001223176"/>
    </source>
</evidence>
<organism evidence="1 2">
    <name type="scientific">phage PKM.Lu.22.1</name>
    <dbReference type="NCBI Taxonomy" id="3049197"/>
    <lineage>
        <taxon>Viruses</taxon>
        <taxon>Duplodnaviria</taxon>
        <taxon>Heunggongvirae</taxon>
        <taxon>Uroviricota</taxon>
        <taxon>Caudoviricetes</taxon>
        <taxon>Grimontviridae</taxon>
    </lineage>
</organism>
<proteinExistence type="predicted"/>
<accession>A0AAF0RDI2</accession>
<name>A0AAF0RDI2_9CAUD</name>
<dbReference type="EMBL" id="OQ829281">
    <property type="protein sequence ID" value="WHS68374.1"/>
    <property type="molecule type" value="Genomic_DNA"/>
</dbReference>
<evidence type="ECO:0000313" key="1">
    <source>
        <dbReference type="EMBL" id="WHS68374.1"/>
    </source>
</evidence>
<reference evidence="1" key="1">
    <citation type="submission" date="2023-04" db="EMBL/GenBank/DDBJ databases">
        <title>Isolation and Characterization of Novel Plasmid-specific Phages Infecting Bacteria Carrying Diverse Conjugative Plasmids.</title>
        <authorList>
            <person name="Parra B."/>
            <person name="Cockx B."/>
            <person name="Lutz V.T."/>
            <person name="Bronsted L."/>
            <person name="Smets B.F."/>
            <person name="Dechesne A."/>
        </authorList>
    </citation>
    <scope>NUCLEOTIDE SEQUENCE</scope>
</reference>
<dbReference type="Proteomes" id="UP001223176">
    <property type="component" value="Segment"/>
</dbReference>
<sequence length="58" mass="6543">MKVKQIHTDYWRVADDDNRRIAGISHIGQWFVVTSAAGMYVGRFRSLNEAVSFAVKGS</sequence>
<protein>
    <submittedName>
        <fullName evidence="1">Uncharacterized protein</fullName>
    </submittedName>
</protein>
<keyword evidence="2" id="KW-1185">Reference proteome</keyword>